<evidence type="ECO:0000313" key="1">
    <source>
        <dbReference type="EMBL" id="RZU02161.1"/>
    </source>
</evidence>
<dbReference type="AlphaFoldDB" id="A0A4Q7VZ90"/>
<keyword evidence="2" id="KW-1185">Reference proteome</keyword>
<name>A0A4Q7VZ90_9BURK</name>
<proteinExistence type="predicted"/>
<dbReference type="RefSeq" id="WP_130429945.1">
    <property type="nucleotide sequence ID" value="NZ_SHKP01000004.1"/>
</dbReference>
<sequence length="503" mass="56027">MSTDHIQFNRVTFALPVQPFKVTAFISTEERLPAVTEFVLRLLHTCGRVSLAAFRDYFGFSEAEALSVIESLDRQGYVSLSDDELTLGEEMRQRFEASPDDCPWVTKLKKRSDVVPFDLLTFSMLGRAEFAFATENWVKLNPSPDIVGSSVERARRAYRESFGRIERESARSRGEERERSYGVHSIESVEPRKAGFVPLTVSMEVDARNVFSARLPNEFEAGASLELLTEFRERMALSFEAQSCDGDGGLQDFLQIFQLDFLQPYAVGAALNVHKLATDVERGLPAPAGVQPIFGNLCLKKNRDVVLSLVHEARTGHKGLGKHFGSVAWMAPDYEFWGRGEDFRLMVDALRKTVRIGQKGDDLFVFDRAQERQEAAVRGRYAGTGLVELHLVRPDATANTAWRSSVELMLYPGRFAVAVLHMPLEAAPGVRVGVGFISTQSKHLRTVHQMILDAANGNRYAGRWSPNRDGAASRSMTLFEQCPFLAYCDIQVPASTGGSVIDA</sequence>
<dbReference type="EMBL" id="SHKP01000004">
    <property type="protein sequence ID" value="RZU02161.1"/>
    <property type="molecule type" value="Genomic_DNA"/>
</dbReference>
<organism evidence="1 2">
    <name type="scientific">Rivibacter subsaxonicus</name>
    <dbReference type="NCBI Taxonomy" id="457575"/>
    <lineage>
        <taxon>Bacteria</taxon>
        <taxon>Pseudomonadati</taxon>
        <taxon>Pseudomonadota</taxon>
        <taxon>Betaproteobacteria</taxon>
        <taxon>Burkholderiales</taxon>
        <taxon>Rivibacter</taxon>
    </lineage>
</organism>
<dbReference type="OrthoDB" id="9177208at2"/>
<accession>A0A4Q7VZ90</accession>
<comment type="caution">
    <text evidence="1">The sequence shown here is derived from an EMBL/GenBank/DDBJ whole genome shotgun (WGS) entry which is preliminary data.</text>
</comment>
<evidence type="ECO:0000313" key="2">
    <source>
        <dbReference type="Proteomes" id="UP000293671"/>
    </source>
</evidence>
<gene>
    <name evidence="1" type="ORF">EV670_0180</name>
</gene>
<reference evidence="1 2" key="1">
    <citation type="submission" date="2019-02" db="EMBL/GenBank/DDBJ databases">
        <title>Genomic Encyclopedia of Type Strains, Phase IV (KMG-IV): sequencing the most valuable type-strain genomes for metagenomic binning, comparative biology and taxonomic classification.</title>
        <authorList>
            <person name="Goeker M."/>
        </authorList>
    </citation>
    <scope>NUCLEOTIDE SEQUENCE [LARGE SCALE GENOMIC DNA]</scope>
    <source>
        <strain evidence="1 2">DSM 19570</strain>
    </source>
</reference>
<dbReference type="Proteomes" id="UP000293671">
    <property type="component" value="Unassembled WGS sequence"/>
</dbReference>
<protein>
    <submittedName>
        <fullName evidence="1">Uncharacterized protein</fullName>
    </submittedName>
</protein>